<proteinExistence type="predicted"/>
<dbReference type="InterPro" id="IPR041492">
    <property type="entry name" value="HAD_2"/>
</dbReference>
<dbReference type="SFLD" id="SFLDS00003">
    <property type="entry name" value="Haloacid_Dehalogenase"/>
    <property type="match status" value="1"/>
</dbReference>
<dbReference type="PANTHER" id="PTHR43434:SF24">
    <property type="entry name" value="HYDROLASE-RELATED"/>
    <property type="match status" value="1"/>
</dbReference>
<dbReference type="SFLD" id="SFLDG01129">
    <property type="entry name" value="C1.5:_HAD__Beta-PGM__Phosphata"/>
    <property type="match status" value="1"/>
</dbReference>
<dbReference type="PANTHER" id="PTHR43434">
    <property type="entry name" value="PHOSPHOGLYCOLATE PHOSPHATASE"/>
    <property type="match status" value="1"/>
</dbReference>
<dbReference type="Pfam" id="PF13419">
    <property type="entry name" value="HAD_2"/>
    <property type="match status" value="1"/>
</dbReference>
<dbReference type="STRING" id="641238.SAMN04490244_11938"/>
<keyword evidence="2" id="KW-1185">Reference proteome</keyword>
<dbReference type="EMBL" id="FOGU01000019">
    <property type="protein sequence ID" value="SES41794.1"/>
    <property type="molecule type" value="Genomic_DNA"/>
</dbReference>
<organism evidence="1 2">
    <name type="scientific">Tranquillimonas rosea</name>
    <dbReference type="NCBI Taxonomy" id="641238"/>
    <lineage>
        <taxon>Bacteria</taxon>
        <taxon>Pseudomonadati</taxon>
        <taxon>Pseudomonadota</taxon>
        <taxon>Alphaproteobacteria</taxon>
        <taxon>Rhodobacterales</taxon>
        <taxon>Roseobacteraceae</taxon>
        <taxon>Tranquillimonas</taxon>
    </lineage>
</organism>
<dbReference type="Gene3D" id="1.10.150.240">
    <property type="entry name" value="Putative phosphatase, domain 2"/>
    <property type="match status" value="1"/>
</dbReference>
<reference evidence="1 2" key="1">
    <citation type="submission" date="2016-10" db="EMBL/GenBank/DDBJ databases">
        <authorList>
            <person name="de Groot N.N."/>
        </authorList>
    </citation>
    <scope>NUCLEOTIDE SEQUENCE [LARGE SCALE GENOMIC DNA]</scope>
    <source>
        <strain evidence="1 2">DSM 23042</strain>
    </source>
</reference>
<dbReference type="GO" id="GO:0006281">
    <property type="term" value="P:DNA repair"/>
    <property type="evidence" value="ECO:0007669"/>
    <property type="project" value="TreeGrafter"/>
</dbReference>
<sequence>MTPRLILFDVDGTLVDSQAHIVAAMSTAFAACEMPPPARAEILSIVGLSLPQAMARLAPQAGPDDLARLVEAYKDSFSSSRRAAGLEGAPPLFPGMMDLLDTLAAMPEAVLGVATGKSRRGLDHLFEAHALAPLFLTVQVADDHPSKPHPSMVRTAMAETGIDATATVMIGDTSFDMEMARSAGVAALGVGWGYHPGAALTQAGALSVADDAEALRLALETAGKAPA</sequence>
<accession>A0A1H9X6P9</accession>
<name>A0A1H9X6P9_9RHOB</name>
<dbReference type="NCBIfam" id="TIGR01549">
    <property type="entry name" value="HAD-SF-IA-v1"/>
    <property type="match status" value="1"/>
</dbReference>
<evidence type="ECO:0000313" key="2">
    <source>
        <dbReference type="Proteomes" id="UP000198885"/>
    </source>
</evidence>
<protein>
    <submittedName>
        <fullName evidence="1">Phosphoglycolate phosphatase</fullName>
    </submittedName>
</protein>
<dbReference type="AlphaFoldDB" id="A0A1H9X6P9"/>
<dbReference type="RefSeq" id="WP_092696340.1">
    <property type="nucleotide sequence ID" value="NZ_FOGU01000019.1"/>
</dbReference>
<dbReference type="InterPro" id="IPR036412">
    <property type="entry name" value="HAD-like_sf"/>
</dbReference>
<dbReference type="GO" id="GO:0008967">
    <property type="term" value="F:phosphoglycolate phosphatase activity"/>
    <property type="evidence" value="ECO:0007669"/>
    <property type="project" value="TreeGrafter"/>
</dbReference>
<dbReference type="OrthoDB" id="9793014at2"/>
<dbReference type="SUPFAM" id="SSF56784">
    <property type="entry name" value="HAD-like"/>
    <property type="match status" value="1"/>
</dbReference>
<gene>
    <name evidence="1" type="ORF">SAMN04490244_11938</name>
</gene>
<dbReference type="PROSITE" id="PS51257">
    <property type="entry name" value="PROKAR_LIPOPROTEIN"/>
    <property type="match status" value="1"/>
</dbReference>
<dbReference type="Gene3D" id="3.40.50.1000">
    <property type="entry name" value="HAD superfamily/HAD-like"/>
    <property type="match status" value="1"/>
</dbReference>
<dbReference type="InterPro" id="IPR023198">
    <property type="entry name" value="PGP-like_dom2"/>
</dbReference>
<dbReference type="Proteomes" id="UP000198885">
    <property type="component" value="Unassembled WGS sequence"/>
</dbReference>
<dbReference type="InterPro" id="IPR006439">
    <property type="entry name" value="HAD-SF_hydro_IA"/>
</dbReference>
<dbReference type="InterPro" id="IPR050155">
    <property type="entry name" value="HAD-like_hydrolase_sf"/>
</dbReference>
<evidence type="ECO:0000313" key="1">
    <source>
        <dbReference type="EMBL" id="SES41794.1"/>
    </source>
</evidence>
<dbReference type="GO" id="GO:0005829">
    <property type="term" value="C:cytosol"/>
    <property type="evidence" value="ECO:0007669"/>
    <property type="project" value="TreeGrafter"/>
</dbReference>
<dbReference type="InterPro" id="IPR023214">
    <property type="entry name" value="HAD_sf"/>
</dbReference>